<feature type="compositionally biased region" description="Low complexity" evidence="1">
    <location>
        <begin position="1"/>
        <end position="11"/>
    </location>
</feature>
<name>A0ABP9A7W1_9ACTN</name>
<evidence type="ECO:0000256" key="1">
    <source>
        <dbReference type="SAM" id="MobiDB-lite"/>
    </source>
</evidence>
<sequence>MAARIAASASALRGRPVRPPVRALSAPRARHGPGGVLLDMPETIPASSQSAVSQFTGEISHGARVIQIRYDP</sequence>
<comment type="caution">
    <text evidence="2">The sequence shown here is derived from an EMBL/GenBank/DDBJ whole genome shotgun (WGS) entry which is preliminary data.</text>
</comment>
<feature type="region of interest" description="Disordered" evidence="1">
    <location>
        <begin position="1"/>
        <end position="34"/>
    </location>
</feature>
<accession>A0ABP9A7W1</accession>
<gene>
    <name evidence="2" type="ORF">GCM10023329_25320</name>
</gene>
<dbReference type="EMBL" id="BAABJV010000004">
    <property type="protein sequence ID" value="GAA4775608.1"/>
    <property type="molecule type" value="Genomic_DNA"/>
</dbReference>
<reference evidence="3" key="1">
    <citation type="journal article" date="2019" name="Int. J. Syst. Evol. Microbiol.">
        <title>The Global Catalogue of Microorganisms (GCM) 10K type strain sequencing project: providing services to taxonomists for standard genome sequencing and annotation.</title>
        <authorList>
            <consortium name="The Broad Institute Genomics Platform"/>
            <consortium name="The Broad Institute Genome Sequencing Center for Infectious Disease"/>
            <person name="Wu L."/>
            <person name="Ma J."/>
        </authorList>
    </citation>
    <scope>NUCLEOTIDE SEQUENCE [LARGE SCALE GENOMIC DNA]</scope>
    <source>
        <strain evidence="3">JCM 18324</strain>
    </source>
</reference>
<evidence type="ECO:0000313" key="3">
    <source>
        <dbReference type="Proteomes" id="UP001501147"/>
    </source>
</evidence>
<organism evidence="2 3">
    <name type="scientific">Streptomyces sanyensis</name>
    <dbReference type="NCBI Taxonomy" id="568869"/>
    <lineage>
        <taxon>Bacteria</taxon>
        <taxon>Bacillati</taxon>
        <taxon>Actinomycetota</taxon>
        <taxon>Actinomycetes</taxon>
        <taxon>Kitasatosporales</taxon>
        <taxon>Streptomycetaceae</taxon>
        <taxon>Streptomyces</taxon>
    </lineage>
</organism>
<proteinExistence type="predicted"/>
<dbReference type="Proteomes" id="UP001501147">
    <property type="component" value="Unassembled WGS sequence"/>
</dbReference>
<evidence type="ECO:0000313" key="2">
    <source>
        <dbReference type="EMBL" id="GAA4775608.1"/>
    </source>
</evidence>
<keyword evidence="3" id="KW-1185">Reference proteome</keyword>
<protein>
    <submittedName>
        <fullName evidence="2">Uncharacterized protein</fullName>
    </submittedName>
</protein>